<gene>
    <name evidence="1" type="ORF">BN990_03631</name>
</gene>
<comment type="caution">
    <text evidence="1">The sequence shown here is derived from an EMBL/GenBank/DDBJ whole genome shotgun (WGS) entry which is preliminary data.</text>
</comment>
<dbReference type="RefSeq" id="WP_021290464.1">
    <property type="nucleotide sequence ID" value="NZ_BNER01000009.1"/>
</dbReference>
<evidence type="ECO:0000313" key="2">
    <source>
        <dbReference type="Proteomes" id="UP000028875"/>
    </source>
</evidence>
<reference evidence="1 2" key="1">
    <citation type="submission" date="2014-03" db="EMBL/GenBank/DDBJ databases">
        <authorList>
            <person name="Urmite Genomes U."/>
        </authorList>
    </citation>
    <scope>NUCLEOTIDE SEQUENCE [LARGE SCALE GENOMIC DNA]</scope>
    <source>
        <strain evidence="1 2">Vm-5</strain>
    </source>
</reference>
<accession>A0A024QGD3</accession>
<dbReference type="STRING" id="1462526.BN990_03631"/>
<name>A0A024QGD3_9BACI</name>
<dbReference type="AlphaFoldDB" id="A0A024QGD3"/>
<proteinExistence type="predicted"/>
<protein>
    <submittedName>
        <fullName evidence="1">Uncharacterized protein</fullName>
    </submittedName>
</protein>
<reference evidence="2" key="2">
    <citation type="submission" date="2014-05" db="EMBL/GenBank/DDBJ databases">
        <title>Draft genome sequence of Virgibacillus massiliensis Vm-5.</title>
        <authorList>
            <person name="Khelaifia S."/>
            <person name="Croce O."/>
            <person name="Lagier J.C."/>
            <person name="Raoult D."/>
        </authorList>
    </citation>
    <scope>NUCLEOTIDE SEQUENCE [LARGE SCALE GENOMIC DNA]</scope>
    <source>
        <strain evidence="2">Vm-5</strain>
    </source>
</reference>
<dbReference type="EMBL" id="CCDP010000002">
    <property type="protein sequence ID" value="CDQ41270.1"/>
    <property type="molecule type" value="Genomic_DNA"/>
</dbReference>
<dbReference type="OrthoDB" id="5189031at2"/>
<organism evidence="1 2">
    <name type="scientific">Virgibacillus massiliensis</name>
    <dbReference type="NCBI Taxonomy" id="1462526"/>
    <lineage>
        <taxon>Bacteria</taxon>
        <taxon>Bacillati</taxon>
        <taxon>Bacillota</taxon>
        <taxon>Bacilli</taxon>
        <taxon>Bacillales</taxon>
        <taxon>Bacillaceae</taxon>
        <taxon>Virgibacillus</taxon>
    </lineage>
</organism>
<dbReference type="Proteomes" id="UP000028875">
    <property type="component" value="Unassembled WGS sequence"/>
</dbReference>
<keyword evidence="2" id="KW-1185">Reference proteome</keyword>
<evidence type="ECO:0000313" key="1">
    <source>
        <dbReference type="EMBL" id="CDQ41270.1"/>
    </source>
</evidence>
<sequence length="55" mass="6066">MNPPIGITIRNLIFLILTLSINYSVGSNVGRIADQQDTLIQPAGYAFSIWGIIYI</sequence>